<dbReference type="Gene3D" id="3.30.1490.80">
    <property type="match status" value="1"/>
</dbReference>
<dbReference type="Pfam" id="PF03917">
    <property type="entry name" value="GSH_synth_ATP"/>
    <property type="match status" value="1"/>
</dbReference>
<keyword evidence="1" id="KW-0614">Plasmid</keyword>
<dbReference type="GO" id="GO:0004363">
    <property type="term" value="F:glutathione synthase activity"/>
    <property type="evidence" value="ECO:0007669"/>
    <property type="project" value="InterPro"/>
</dbReference>
<evidence type="ECO:0000313" key="1">
    <source>
        <dbReference type="EMBL" id="ASU05679.1"/>
    </source>
</evidence>
<dbReference type="InterPro" id="IPR014049">
    <property type="entry name" value="Glutathione_synthase_N_euk"/>
</dbReference>
<dbReference type="GO" id="GO:0005829">
    <property type="term" value="C:cytosol"/>
    <property type="evidence" value="ECO:0007669"/>
    <property type="project" value="TreeGrafter"/>
</dbReference>
<dbReference type="PANTHER" id="PTHR11130:SF0">
    <property type="entry name" value="GLUTATHIONE SYNTHETASE"/>
    <property type="match status" value="1"/>
</dbReference>
<sequence length="151" mass="16870">MSTLDVQKLKDDAVEWALTHGVAFKESSYSAVHTPFTLTPTPISRKSYQYLKNATGILSKLIYSVSEDHDFLYSAIYPIKAGNAFFSALLNMHQQIHSGTVAKLAMRQPFVLFKGLTFQKLCLPGAFRPGDHHNKMLRPGLCVVHASPQYL</sequence>
<protein>
    <submittedName>
        <fullName evidence="1">Eukaryotic glutathione synthase, ATP binding domain</fullName>
    </submittedName>
</protein>
<dbReference type="EMBL" id="MF174859">
    <property type="protein sequence ID" value="ASU05679.1"/>
    <property type="molecule type" value="Genomic_DNA"/>
</dbReference>
<accession>A0A343J0F2</accession>
<dbReference type="PANTHER" id="PTHR11130">
    <property type="entry name" value="GLUTATHIONE SYNTHETASE"/>
    <property type="match status" value="1"/>
</dbReference>
<proteinExistence type="predicted"/>
<reference evidence="1" key="1">
    <citation type="journal article" date="2018" name="ISME J.">
        <title>Dissemination and persistence of extended-spectrum cephalosporin-resistance encoding IncI1-blaCTXM-1 plasmid among Escherichia coli in pigs.</title>
        <authorList>
            <person name="Abraham S."/>
            <person name="Kirkwood R.N."/>
            <person name="Laird T."/>
            <person name="Saputra S."/>
            <person name="Mitchell T."/>
            <person name="Singh M."/>
            <person name="Linn B."/>
            <person name="Abraham R.J."/>
            <person name="Pang S."/>
            <person name="Gordon D.M."/>
            <person name="Trott D.J."/>
            <person name="O'Dea M."/>
        </authorList>
    </citation>
    <scope>NUCLEOTIDE SEQUENCE</scope>
    <source>
        <strain evidence="1">6/14/6b</strain>
        <plasmid evidence="1">pIncHI2-MU3</plasmid>
    </source>
</reference>
<dbReference type="GO" id="GO:0005524">
    <property type="term" value="F:ATP binding"/>
    <property type="evidence" value="ECO:0007669"/>
    <property type="project" value="InterPro"/>
</dbReference>
<dbReference type="AlphaFoldDB" id="A0A343J0F2"/>
<organism evidence="1">
    <name type="scientific">Escherichia coli</name>
    <dbReference type="NCBI Taxonomy" id="562"/>
    <lineage>
        <taxon>Bacteria</taxon>
        <taxon>Pseudomonadati</taxon>
        <taxon>Pseudomonadota</taxon>
        <taxon>Gammaproteobacteria</taxon>
        <taxon>Enterobacterales</taxon>
        <taxon>Enterobacteriaceae</taxon>
        <taxon>Escherichia</taxon>
    </lineage>
</organism>
<name>A0A343J0F2_ECOLX</name>
<geneLocation type="plasmid" evidence="1">
    <name>pIncHI2-MU3</name>
</geneLocation>
<dbReference type="SUPFAM" id="SSF56059">
    <property type="entry name" value="Glutathione synthetase ATP-binding domain-like"/>
    <property type="match status" value="1"/>
</dbReference>
<gene>
    <name evidence="1" type="ORF">ECSA44_05631</name>
</gene>
<dbReference type="GO" id="GO:0043295">
    <property type="term" value="F:glutathione binding"/>
    <property type="evidence" value="ECO:0007669"/>
    <property type="project" value="TreeGrafter"/>
</dbReference>
<dbReference type="InterPro" id="IPR005615">
    <property type="entry name" value="Glutathione_synthase"/>
</dbReference>